<dbReference type="RefSeq" id="WP_309853148.1">
    <property type="nucleotide sequence ID" value="NZ_JAVDQJ010000004.1"/>
</dbReference>
<accession>A0AAE3XDI6</accession>
<protein>
    <submittedName>
        <fullName evidence="1">Uncharacterized protein</fullName>
    </submittedName>
</protein>
<gene>
    <name evidence="1" type="ORF">J2Y00_002261</name>
</gene>
<evidence type="ECO:0000313" key="2">
    <source>
        <dbReference type="Proteomes" id="UP001185331"/>
    </source>
</evidence>
<proteinExistence type="predicted"/>
<sequence>MPELITLPAGLTLYHGTGAEFDPEDLALPAWFAPQESVARYFARRGWSGPGRVLRVTLDTDTDVVLIRSARDMAAFAERYGVHLDSAEDILDSFPRDIHGWKIEGNYPDGDDILLMDSVPVTVRGVLD</sequence>
<comment type="caution">
    <text evidence="1">The sequence shown here is derived from an EMBL/GenBank/DDBJ whole genome shotgun (WGS) entry which is preliminary data.</text>
</comment>
<evidence type="ECO:0000313" key="1">
    <source>
        <dbReference type="EMBL" id="MDR6218664.1"/>
    </source>
</evidence>
<organism evidence="1 2">
    <name type="scientific">Deinococcus soli</name>
    <name type="common">ex Cha et al. 2016</name>
    <dbReference type="NCBI Taxonomy" id="1309411"/>
    <lineage>
        <taxon>Bacteria</taxon>
        <taxon>Thermotogati</taxon>
        <taxon>Deinococcota</taxon>
        <taxon>Deinococci</taxon>
        <taxon>Deinococcales</taxon>
        <taxon>Deinococcaceae</taxon>
        <taxon>Deinococcus</taxon>
    </lineage>
</organism>
<reference evidence="1" key="1">
    <citation type="submission" date="2023-07" db="EMBL/GenBank/DDBJ databases">
        <title>Sorghum-associated microbial communities from plants grown in Nebraska, USA.</title>
        <authorList>
            <person name="Schachtman D."/>
        </authorList>
    </citation>
    <scope>NUCLEOTIDE SEQUENCE</scope>
    <source>
        <strain evidence="1">BE330</strain>
    </source>
</reference>
<name>A0AAE3XDI6_9DEIO</name>
<dbReference type="EMBL" id="JAVDQK010000005">
    <property type="protein sequence ID" value="MDR6218664.1"/>
    <property type="molecule type" value="Genomic_DNA"/>
</dbReference>
<dbReference type="Proteomes" id="UP001185331">
    <property type="component" value="Unassembled WGS sequence"/>
</dbReference>
<dbReference type="AlphaFoldDB" id="A0AAE3XDI6"/>